<dbReference type="InterPro" id="IPR006860">
    <property type="entry name" value="FecR"/>
</dbReference>
<feature type="domain" description="FecR protein" evidence="2">
    <location>
        <begin position="176"/>
        <end position="272"/>
    </location>
</feature>
<dbReference type="RefSeq" id="WP_354658730.1">
    <property type="nucleotide sequence ID" value="NZ_JBEXAC010000001.1"/>
</dbReference>
<dbReference type="InterPro" id="IPR012373">
    <property type="entry name" value="Ferrdict_sens_TM"/>
</dbReference>
<keyword evidence="1" id="KW-0472">Membrane</keyword>
<reference evidence="4 5" key="1">
    <citation type="submission" date="2024-06" db="EMBL/GenBank/DDBJ databases">
        <title>Chitinophaga defluvii sp. nov., isolated from municipal sewage.</title>
        <authorList>
            <person name="Zhang L."/>
        </authorList>
    </citation>
    <scope>NUCLEOTIDE SEQUENCE [LARGE SCALE GENOMIC DNA]</scope>
    <source>
        <strain evidence="4 5">H8</strain>
    </source>
</reference>
<dbReference type="PIRSF" id="PIRSF018266">
    <property type="entry name" value="FecR"/>
    <property type="match status" value="1"/>
</dbReference>
<dbReference type="Gene3D" id="3.55.50.30">
    <property type="match status" value="1"/>
</dbReference>
<dbReference type="Pfam" id="PF04773">
    <property type="entry name" value="FecR"/>
    <property type="match status" value="1"/>
</dbReference>
<protein>
    <submittedName>
        <fullName evidence="4">FecR domain-containing protein</fullName>
    </submittedName>
</protein>
<proteinExistence type="predicted"/>
<dbReference type="Gene3D" id="2.60.120.1440">
    <property type="match status" value="1"/>
</dbReference>
<dbReference type="EMBL" id="JBEXAC010000001">
    <property type="protein sequence ID" value="MET6996082.1"/>
    <property type="molecule type" value="Genomic_DNA"/>
</dbReference>
<comment type="caution">
    <text evidence="4">The sequence shown here is derived from an EMBL/GenBank/DDBJ whole genome shotgun (WGS) entry which is preliminary data.</text>
</comment>
<evidence type="ECO:0000256" key="1">
    <source>
        <dbReference type="SAM" id="Phobius"/>
    </source>
</evidence>
<dbReference type="PANTHER" id="PTHR30273:SF2">
    <property type="entry name" value="PROTEIN FECR"/>
    <property type="match status" value="1"/>
</dbReference>
<evidence type="ECO:0000259" key="3">
    <source>
        <dbReference type="Pfam" id="PF16344"/>
    </source>
</evidence>
<gene>
    <name evidence="4" type="ORF">ABR189_01820</name>
</gene>
<accession>A0ABV2T0E2</accession>
<feature type="transmembrane region" description="Helical" evidence="1">
    <location>
        <begin position="84"/>
        <end position="104"/>
    </location>
</feature>
<dbReference type="Proteomes" id="UP001549749">
    <property type="component" value="Unassembled WGS sequence"/>
</dbReference>
<feature type="domain" description="Protein FecR C-terminal" evidence="3">
    <location>
        <begin position="313"/>
        <end position="379"/>
    </location>
</feature>
<keyword evidence="1" id="KW-0812">Transmembrane</keyword>
<sequence length="380" mass="42297">MEQQRISHLLEKHLAGTLDDAERQELEALIQQPDTAAWEDAISLQLSQQDDPGEAIDQQAARAAVARIVSLDKRRMTATYVRPWWHWAAAAVLLFCLAGTYFWYQYQPGLQPDKVEMTTFAPGTTKAMLTLADGSKVALDSTGNQLIDQGGTAVRQQGGQLLYEADRNNKTVSYNTLTTPSGGQFKVVLPDGSRVWLNAASSIRYPTAFTGTERRVELTGEGYLEVAKNEHQPFRVIVNDQTEIEVLGTQFNINSYTDEPVVRTTLVEGRVRVLQGKASAILQPGQQAIIQNGITVDKHANVDGAVAWKNGQFNFDGATLDEFMRQLARWYDIKVVYKGKVPDKSFQGKLGRDLDLYEILAALNDFGIQYKLEGKTLIIE</sequence>
<keyword evidence="5" id="KW-1185">Reference proteome</keyword>
<name>A0ABV2T0E2_9BACT</name>
<evidence type="ECO:0000313" key="5">
    <source>
        <dbReference type="Proteomes" id="UP001549749"/>
    </source>
</evidence>
<evidence type="ECO:0000313" key="4">
    <source>
        <dbReference type="EMBL" id="MET6996082.1"/>
    </source>
</evidence>
<evidence type="ECO:0000259" key="2">
    <source>
        <dbReference type="Pfam" id="PF04773"/>
    </source>
</evidence>
<dbReference type="Pfam" id="PF16344">
    <property type="entry name" value="FecR_C"/>
    <property type="match status" value="1"/>
</dbReference>
<keyword evidence="1" id="KW-1133">Transmembrane helix</keyword>
<organism evidence="4 5">
    <name type="scientific">Chitinophaga defluvii</name>
    <dbReference type="NCBI Taxonomy" id="3163343"/>
    <lineage>
        <taxon>Bacteria</taxon>
        <taxon>Pseudomonadati</taxon>
        <taxon>Bacteroidota</taxon>
        <taxon>Chitinophagia</taxon>
        <taxon>Chitinophagales</taxon>
        <taxon>Chitinophagaceae</taxon>
        <taxon>Chitinophaga</taxon>
    </lineage>
</organism>
<dbReference type="PANTHER" id="PTHR30273">
    <property type="entry name" value="PERIPLASMIC SIGNAL SENSOR AND SIGMA FACTOR ACTIVATOR FECR-RELATED"/>
    <property type="match status" value="1"/>
</dbReference>
<dbReference type="InterPro" id="IPR032508">
    <property type="entry name" value="FecR_C"/>
</dbReference>